<dbReference type="EMBL" id="QZEY01000009">
    <property type="protein sequence ID" value="RJL30432.1"/>
    <property type="molecule type" value="Genomic_DNA"/>
</dbReference>
<dbReference type="Proteomes" id="UP000265768">
    <property type="component" value="Unassembled WGS sequence"/>
</dbReference>
<reference evidence="1 2" key="1">
    <citation type="submission" date="2018-09" db="EMBL/GenBank/DDBJ databases">
        <title>YIM 75507 draft genome.</title>
        <authorList>
            <person name="Tang S."/>
            <person name="Feng Y."/>
        </authorList>
    </citation>
    <scope>NUCLEOTIDE SEQUENCE [LARGE SCALE GENOMIC DNA]</scope>
    <source>
        <strain evidence="1 2">YIM 75507</strain>
    </source>
</reference>
<keyword evidence="2" id="KW-1185">Reference proteome</keyword>
<organism evidence="1 2">
    <name type="scientific">Bailinhaonella thermotolerans</name>
    <dbReference type="NCBI Taxonomy" id="1070861"/>
    <lineage>
        <taxon>Bacteria</taxon>
        <taxon>Bacillati</taxon>
        <taxon>Actinomycetota</taxon>
        <taxon>Actinomycetes</taxon>
        <taxon>Streptosporangiales</taxon>
        <taxon>Streptosporangiaceae</taxon>
        <taxon>Bailinhaonella</taxon>
    </lineage>
</organism>
<evidence type="ECO:0000313" key="2">
    <source>
        <dbReference type="Proteomes" id="UP000265768"/>
    </source>
</evidence>
<accession>A0A3A4BGK2</accession>
<dbReference type="AlphaFoldDB" id="A0A3A4BGK2"/>
<protein>
    <submittedName>
        <fullName evidence="1">Uncharacterized protein</fullName>
    </submittedName>
</protein>
<evidence type="ECO:0000313" key="1">
    <source>
        <dbReference type="EMBL" id="RJL30432.1"/>
    </source>
</evidence>
<name>A0A3A4BGK2_9ACTN</name>
<gene>
    <name evidence="1" type="ORF">D5H75_22955</name>
</gene>
<comment type="caution">
    <text evidence="1">The sequence shown here is derived from an EMBL/GenBank/DDBJ whole genome shotgun (WGS) entry which is preliminary data.</text>
</comment>
<proteinExistence type="predicted"/>
<sequence>MEATMTERKLEDGLKRDFTLAPEGPGHVICFPSSVDACLVFPVSEPEAFLVPRNSTPANDEDLAEATRRINRILSEVAEKRFAAGTGERLSILRTRRGPMFGWVRCVDDDPETFERVMGI</sequence>